<evidence type="ECO:0000313" key="1">
    <source>
        <dbReference type="EMBL" id="QUC67726.1"/>
    </source>
</evidence>
<gene>
    <name evidence="1" type="ORF">JYE49_03200</name>
</gene>
<evidence type="ECO:0000313" key="2">
    <source>
        <dbReference type="Proteomes" id="UP000682782"/>
    </source>
</evidence>
<proteinExistence type="predicted"/>
<reference evidence="1" key="1">
    <citation type="submission" date="2021-01" db="EMBL/GenBank/DDBJ databases">
        <title>Complete genome sequence of Clostridiales bacterium R-7.</title>
        <authorList>
            <person name="Mahoney-Kurpe S.C."/>
            <person name="Palevich N."/>
            <person name="Koike S."/>
            <person name="Moon C.D."/>
            <person name="Attwood G.T."/>
        </authorList>
    </citation>
    <scope>NUCLEOTIDE SEQUENCE</scope>
    <source>
        <strain evidence="1">R-7</strain>
    </source>
</reference>
<name>A0AC61N750_9FIRM</name>
<organism evidence="1 2">
    <name type="scientific">Aristaeella hokkaidonensis</name>
    <dbReference type="NCBI Taxonomy" id="3046382"/>
    <lineage>
        <taxon>Bacteria</taxon>
        <taxon>Bacillati</taxon>
        <taxon>Bacillota</taxon>
        <taxon>Clostridia</taxon>
        <taxon>Eubacteriales</taxon>
        <taxon>Aristaeellaceae</taxon>
        <taxon>Aristaeella</taxon>
    </lineage>
</organism>
<dbReference type="Proteomes" id="UP000682782">
    <property type="component" value="Chromosome"/>
</dbReference>
<accession>A0AC61N750</accession>
<protein>
    <submittedName>
        <fullName evidence="1">MMPL family transporter</fullName>
    </submittedName>
</protein>
<keyword evidence="2" id="KW-1185">Reference proteome</keyword>
<dbReference type="EMBL" id="CP068393">
    <property type="protein sequence ID" value="QUC67726.1"/>
    <property type="molecule type" value="Genomic_DNA"/>
</dbReference>
<sequence>MKKVASFLVEKRKILLCLFLVLAAVSLPLMGQVRINYDLTKYLSAESRMKQGMQLMEQEFGPSASSQLRVMIPDLSASEKEEILHDLSALAADAQVTWEPGNRYNHNGYTLYEITTEYDSHSKEAAALFRAVHDLYDSRAVATGGTIHEANVPMLPLYVMVIAVSLVLVLLLLMCNSWFEPVVFMVNIGIAVAINLGTNVLLPGISEYTNSIVGILQLVLSMDYSIILLNRYTQEKEKCADNPSAMKAAITAAFPAVAGSSLTTFAGLLCLGFMSFKLGADMGFALAKSVIVSLICIFTVLPFLILISDKWIVKTRKKALHIPAAGCSRFEFRRRIILLLVFLVLFAGAFILKNNTRILYMLQMNNAVEAEFAEQHSIVLLYESKDKGRIADVLAPLEQDEHVTNIAAYCNTLGKAYRADEITALFSGENAPDASLIKLVYMDKFSDLEDKSAMSLFMASRTAYDDTWAMTPEELISWLQDHVLDDSRFAAMIKDDTRQMITDAGETIRESVAKLEGEHYGRVILTTVYPEDSDETRAFLDSLAERCDNLLEGETWLIGTSVMNQEMSHTFDAEMNRITLISALAIFIVVALTFRSLVVPLILVLTVQCGIYLTMTFIGLSGGAMYYLAILMVQCILMGATVDYAILYTSYYREHRLTSDRQASILGAYNGSLHTILTSASIMIVAAGILGYVFANPAIGEICLTISRGAISATLLILFVLPGVLSALDSFIISKKR</sequence>